<dbReference type="Gene3D" id="2.60.110.10">
    <property type="entry name" value="Thaumatin"/>
    <property type="match status" value="4"/>
</dbReference>
<reference evidence="4 5" key="1">
    <citation type="journal article" date="2018" name="Science">
        <title>The opium poppy genome and morphinan production.</title>
        <authorList>
            <person name="Guo L."/>
            <person name="Winzer T."/>
            <person name="Yang X."/>
            <person name="Li Y."/>
            <person name="Ning Z."/>
            <person name="He Z."/>
            <person name="Teodor R."/>
            <person name="Lu Y."/>
            <person name="Bowser T.A."/>
            <person name="Graham I.A."/>
            <person name="Ye K."/>
        </authorList>
    </citation>
    <scope>NUCLEOTIDE SEQUENCE [LARGE SCALE GENOMIC DNA]</scope>
    <source>
        <strain evidence="5">cv. HN1</strain>
        <tissue evidence="4">Leaves</tissue>
    </source>
</reference>
<comment type="similarity">
    <text evidence="1">Belongs to the thaumatin family.</text>
</comment>
<dbReference type="PROSITE" id="PS00316">
    <property type="entry name" value="THAUMATIN_1"/>
    <property type="match status" value="1"/>
</dbReference>
<accession>A0A4Y7KDY9</accession>
<dbReference type="InterPro" id="IPR017949">
    <property type="entry name" value="Thaumatin_CS"/>
</dbReference>
<name>A0A4Y7KDY9_PAPSO</name>
<evidence type="ECO:0000256" key="1">
    <source>
        <dbReference type="ARBA" id="ARBA00010607"/>
    </source>
</evidence>
<dbReference type="InterPro" id="IPR037176">
    <property type="entry name" value="Osmotin/thaumatin-like_sf"/>
</dbReference>
<dbReference type="PRINTS" id="PR00347">
    <property type="entry name" value="THAUMATIN"/>
</dbReference>
<dbReference type="EMBL" id="CM010721">
    <property type="protein sequence ID" value="RZC70570.1"/>
    <property type="molecule type" value="Genomic_DNA"/>
</dbReference>
<evidence type="ECO:0008006" key="6">
    <source>
        <dbReference type="Google" id="ProtNLM"/>
    </source>
</evidence>
<proteinExistence type="inferred from homology"/>
<dbReference type="FunFam" id="2.60.110.10:FF:000002">
    <property type="entry name" value="Thaumatin-like protein 1a"/>
    <property type="match status" value="2"/>
</dbReference>
<dbReference type="PANTHER" id="PTHR31048">
    <property type="entry name" value="OS03G0233200 PROTEIN"/>
    <property type="match status" value="1"/>
</dbReference>
<dbReference type="SMART" id="SM00205">
    <property type="entry name" value="THN"/>
    <property type="match status" value="3"/>
</dbReference>
<dbReference type="AlphaFoldDB" id="A0A4Y7KDY9"/>
<gene>
    <name evidence="4" type="ORF">C5167_033712</name>
</gene>
<dbReference type="InterPro" id="IPR001938">
    <property type="entry name" value="Thaumatin"/>
</dbReference>
<dbReference type="Pfam" id="PF00314">
    <property type="entry name" value="Thaumatin"/>
    <property type="match status" value="4"/>
</dbReference>
<dbReference type="OMA" id="TCASGEM"/>
<evidence type="ECO:0000313" key="5">
    <source>
        <dbReference type="Proteomes" id="UP000316621"/>
    </source>
</evidence>
<dbReference type="CDD" id="cd09218">
    <property type="entry name" value="TLP-PA"/>
    <property type="match status" value="2"/>
</dbReference>
<evidence type="ECO:0000256" key="2">
    <source>
        <dbReference type="ARBA" id="ARBA00023157"/>
    </source>
</evidence>
<evidence type="ECO:0000256" key="3">
    <source>
        <dbReference type="SAM" id="MobiDB-lite"/>
    </source>
</evidence>
<dbReference type="PROSITE" id="PS51367">
    <property type="entry name" value="THAUMATIN_2"/>
    <property type="match status" value="3"/>
</dbReference>
<keyword evidence="2" id="KW-1015">Disulfide bond</keyword>
<protein>
    <recommendedName>
        <fullName evidence="6">Thaumatin-like protein</fullName>
    </recommendedName>
</protein>
<dbReference type="Proteomes" id="UP000316621">
    <property type="component" value="Chromosome 7"/>
</dbReference>
<feature type="region of interest" description="Disordered" evidence="3">
    <location>
        <begin position="726"/>
        <end position="750"/>
    </location>
</feature>
<sequence>MVTEPNVMFTPTFKYFCEKEEKVGRGNKFSMEAKGCFAVFLALVSITGAFSTTFTVKNNCPYTVWPGTLTGGGGSQLSKTGFELAPGASSSVDAPAGWSGRFFARTGCSTDSGRLTCATADCASGAVECNGAGAIPPATLLEFKLNGDGGKDFYDVSLVDGYNLPASITPKGGCSSTECRSNINSICPPQLSVKDGGGSVVACKSACEALREPQYCCTGSFNTPQTCPPTDYSKIFKDACPQAYSYAYDDASSTFTCAAGGIYVLRTKPKDLSRPKIFQPPAAASKFKDDLAENTILIKNHPRNQKSAFERDRSSLLRVQRRNKNPGGVWQWIAGGTLTRGGPQLSRTGFVLAPGASSSVDAPAGWSGRFWARTGCTTDSSGRLRCATADCASGAVECNGAGAIPPATLLEFTLNGNSGLDLFLRLICPSELSVRGAGGSVVACRSACEAFRQPQYCCTGSFNTPQTCPPTNYSRIFKNACPQAYSYAYDDTTSTFTCAAGGALSATFTFKNNCPYTVWPGTLTGAGSQLPKTGFELATGASSSVDAPAGWSGRFWARTDCSTDSSGKFVCATADCGSGKVECNGAGAIPPATLLEFTLNGHGDKDFYDTSLVDGYNLPASITPQGGSGSCSSIACSGNVNSVCPPELSIKGAAGSVIACKSACEALRQPQYCCTGAHSIPETCAPTNYSKIFKKACPQAYSYAYDDNTSTFTCASGEMVGVGSDAVGKEEEKEVRGAADSMGYGGGSGN</sequence>
<evidence type="ECO:0000313" key="4">
    <source>
        <dbReference type="EMBL" id="RZC70570.1"/>
    </source>
</evidence>
<feature type="compositionally biased region" description="Basic and acidic residues" evidence="3">
    <location>
        <begin position="727"/>
        <end position="737"/>
    </location>
</feature>
<dbReference type="Gramene" id="RZC70570">
    <property type="protein sequence ID" value="RZC70570"/>
    <property type="gene ID" value="C5167_033712"/>
</dbReference>
<keyword evidence="5" id="KW-1185">Reference proteome</keyword>
<dbReference type="SUPFAM" id="SSF49870">
    <property type="entry name" value="Osmotin, thaumatin-like protein"/>
    <property type="match status" value="3"/>
</dbReference>
<organism evidence="4 5">
    <name type="scientific">Papaver somniferum</name>
    <name type="common">Opium poppy</name>
    <dbReference type="NCBI Taxonomy" id="3469"/>
    <lineage>
        <taxon>Eukaryota</taxon>
        <taxon>Viridiplantae</taxon>
        <taxon>Streptophyta</taxon>
        <taxon>Embryophyta</taxon>
        <taxon>Tracheophyta</taxon>
        <taxon>Spermatophyta</taxon>
        <taxon>Magnoliopsida</taxon>
        <taxon>Ranunculales</taxon>
        <taxon>Papaveraceae</taxon>
        <taxon>Papaveroideae</taxon>
        <taxon>Papaver</taxon>
    </lineage>
</organism>